<organism evidence="2 3">
    <name type="scientific">Fusarium flagelliforme</name>
    <dbReference type="NCBI Taxonomy" id="2675880"/>
    <lineage>
        <taxon>Eukaryota</taxon>
        <taxon>Fungi</taxon>
        <taxon>Dikarya</taxon>
        <taxon>Ascomycota</taxon>
        <taxon>Pezizomycotina</taxon>
        <taxon>Sordariomycetes</taxon>
        <taxon>Hypocreomycetidae</taxon>
        <taxon>Hypocreales</taxon>
        <taxon>Nectriaceae</taxon>
        <taxon>Fusarium</taxon>
        <taxon>Fusarium incarnatum-equiseti species complex</taxon>
    </lineage>
</organism>
<dbReference type="OrthoDB" id="4233737at2759"/>
<comment type="caution">
    <text evidence="2">The sequence shown here is derived from an EMBL/GenBank/DDBJ whole genome shotgun (WGS) entry which is preliminary data.</text>
</comment>
<proteinExistence type="predicted"/>
<dbReference type="Pfam" id="PF09227">
    <property type="entry name" value="Bubble"/>
    <property type="match status" value="1"/>
</dbReference>
<sequence>MKFTMILTTFWVAAVTATPADNELFGRNDCGKGGAPYTRRTNSKCGTGNGGHTYCGCDRTGIVKCVDNHWKEIKDCQALSGGQKCYGTGTGAHCGVVLTPPRNGGGL</sequence>
<keyword evidence="1" id="KW-0732">Signal</keyword>
<dbReference type="InterPro" id="IPR036334">
    <property type="entry name" value="Bubble_sf"/>
</dbReference>
<dbReference type="CDD" id="cd22742">
    <property type="entry name" value="BUBL-like"/>
    <property type="match status" value="1"/>
</dbReference>
<feature type="signal peptide" evidence="1">
    <location>
        <begin position="1"/>
        <end position="17"/>
    </location>
</feature>
<dbReference type="Proteomes" id="UP000265631">
    <property type="component" value="Unassembled WGS sequence"/>
</dbReference>
<dbReference type="SUPFAM" id="SSF103565">
    <property type="entry name" value="Bubble protein"/>
    <property type="match status" value="1"/>
</dbReference>
<dbReference type="Gene3D" id="2.30.130.50">
    <property type="match status" value="1"/>
</dbReference>
<accession>A0A395MM94</accession>
<evidence type="ECO:0000256" key="1">
    <source>
        <dbReference type="SAM" id="SignalP"/>
    </source>
</evidence>
<protein>
    <submittedName>
        <fullName evidence="2">Bubble protein</fullName>
    </submittedName>
</protein>
<name>A0A395MM94_9HYPO</name>
<feature type="chain" id="PRO_5017295401" evidence="1">
    <location>
        <begin position="18"/>
        <end position="107"/>
    </location>
</feature>
<evidence type="ECO:0000313" key="2">
    <source>
        <dbReference type="EMBL" id="RFN48940.1"/>
    </source>
</evidence>
<gene>
    <name evidence="2" type="ORF">FIE12Z_6787</name>
</gene>
<dbReference type="EMBL" id="PXXK01000191">
    <property type="protein sequence ID" value="RFN48940.1"/>
    <property type="molecule type" value="Genomic_DNA"/>
</dbReference>
<keyword evidence="3" id="KW-1185">Reference proteome</keyword>
<dbReference type="InterPro" id="IPR015308">
    <property type="entry name" value="Bubble"/>
</dbReference>
<dbReference type="STRING" id="2594813.A0A395MM94"/>
<reference evidence="2 3" key="1">
    <citation type="journal article" date="2018" name="PLoS Pathog.">
        <title>Evolution of structural diversity of trichothecenes, a family of toxins produced by plant pathogenic and entomopathogenic fungi.</title>
        <authorList>
            <person name="Proctor R.H."/>
            <person name="McCormick S.P."/>
            <person name="Kim H.S."/>
            <person name="Cardoza R.E."/>
            <person name="Stanley A.M."/>
            <person name="Lindo L."/>
            <person name="Kelly A."/>
            <person name="Brown D.W."/>
            <person name="Lee T."/>
            <person name="Vaughan M.M."/>
            <person name="Alexander N.J."/>
            <person name="Busman M."/>
            <person name="Gutierrez S."/>
        </authorList>
    </citation>
    <scope>NUCLEOTIDE SEQUENCE [LARGE SCALE GENOMIC DNA]</scope>
    <source>
        <strain evidence="2 3">NRRL 13405</strain>
    </source>
</reference>
<dbReference type="AlphaFoldDB" id="A0A395MM94"/>
<evidence type="ECO:0000313" key="3">
    <source>
        <dbReference type="Proteomes" id="UP000265631"/>
    </source>
</evidence>